<dbReference type="SUPFAM" id="SSF55846">
    <property type="entry name" value="N-acetylmuramoyl-L-alanine amidase-like"/>
    <property type="match status" value="1"/>
</dbReference>
<dbReference type="EMBL" id="MVHS01000057">
    <property type="protein sequence ID" value="ORA65916.1"/>
    <property type="molecule type" value="Genomic_DNA"/>
</dbReference>
<evidence type="ECO:0000313" key="4">
    <source>
        <dbReference type="Proteomes" id="UP000192801"/>
    </source>
</evidence>
<dbReference type="GO" id="GO:0009253">
    <property type="term" value="P:peptidoglycan catabolic process"/>
    <property type="evidence" value="ECO:0007669"/>
    <property type="project" value="InterPro"/>
</dbReference>
<dbReference type="Pfam" id="PF01510">
    <property type="entry name" value="Amidase_2"/>
    <property type="match status" value="1"/>
</dbReference>
<protein>
    <submittedName>
        <fullName evidence="3">N-acetylmuramoyl-L-alanine amidase</fullName>
    </submittedName>
</protein>
<sequence length="168" mass="18414">MTLHHTAVVLGDNSNAPARLRQHQRYHQNDKGWIDIAYHVSVDRNGNIYELRDWHLAGDTATEYDPAGHFLVLCEGDFDQEEITEAQLHGAALAFAWATQNFHIAPNTLGGHRDFASTSCPGTNLYARLANGEIGRRVDQLVAAGPVDLKQFCGPAADAKVAQIEAGR</sequence>
<comment type="similarity">
    <text evidence="1">Belongs to the N-acetylmuramoyl-L-alanine amidase 2 family.</text>
</comment>
<dbReference type="Proteomes" id="UP000192801">
    <property type="component" value="Unassembled WGS sequence"/>
</dbReference>
<dbReference type="GO" id="GO:0008745">
    <property type="term" value="F:N-acetylmuramoyl-L-alanine amidase activity"/>
    <property type="evidence" value="ECO:0007669"/>
    <property type="project" value="InterPro"/>
</dbReference>
<gene>
    <name evidence="3" type="ORF">BST26_18110</name>
</gene>
<dbReference type="AlphaFoldDB" id="A0A1X0D0I4"/>
<dbReference type="SMART" id="SM00701">
    <property type="entry name" value="PGRP"/>
    <property type="match status" value="1"/>
</dbReference>
<dbReference type="STRING" id="444597.BST26_18110"/>
<dbReference type="GO" id="GO:0008270">
    <property type="term" value="F:zinc ion binding"/>
    <property type="evidence" value="ECO:0007669"/>
    <property type="project" value="InterPro"/>
</dbReference>
<dbReference type="InterPro" id="IPR006619">
    <property type="entry name" value="PGRP_domain_met/bac"/>
</dbReference>
<proteinExistence type="inferred from homology"/>
<organism evidence="3 4">
    <name type="scientific">Mycolicibacterium insubricum</name>
    <dbReference type="NCBI Taxonomy" id="444597"/>
    <lineage>
        <taxon>Bacteria</taxon>
        <taxon>Bacillati</taxon>
        <taxon>Actinomycetota</taxon>
        <taxon>Actinomycetes</taxon>
        <taxon>Mycobacteriales</taxon>
        <taxon>Mycobacteriaceae</taxon>
        <taxon>Mycolicibacterium</taxon>
    </lineage>
</organism>
<dbReference type="InterPro" id="IPR036505">
    <property type="entry name" value="Amidase/PGRP_sf"/>
</dbReference>
<dbReference type="CDD" id="cd06583">
    <property type="entry name" value="PGRP"/>
    <property type="match status" value="1"/>
</dbReference>
<comment type="caution">
    <text evidence="3">The sequence shown here is derived from an EMBL/GenBank/DDBJ whole genome shotgun (WGS) entry which is preliminary data.</text>
</comment>
<dbReference type="PANTHER" id="PTHR11022">
    <property type="entry name" value="PEPTIDOGLYCAN RECOGNITION PROTEIN"/>
    <property type="match status" value="1"/>
</dbReference>
<evidence type="ECO:0000256" key="1">
    <source>
        <dbReference type="ARBA" id="ARBA00007553"/>
    </source>
</evidence>
<evidence type="ECO:0000313" key="3">
    <source>
        <dbReference type="EMBL" id="ORA65916.1"/>
    </source>
</evidence>
<dbReference type="InterPro" id="IPR015510">
    <property type="entry name" value="PGRP"/>
</dbReference>
<keyword evidence="4" id="KW-1185">Reference proteome</keyword>
<reference evidence="3 4" key="1">
    <citation type="submission" date="2016-12" db="EMBL/GenBank/DDBJ databases">
        <title>The new phylogeny of genus Mycobacterium.</title>
        <authorList>
            <person name="Tortoli E."/>
            <person name="Trovato A."/>
            <person name="Cirillo D.M."/>
        </authorList>
    </citation>
    <scope>NUCLEOTIDE SEQUENCE [LARGE SCALE GENOMIC DNA]</scope>
    <source>
        <strain evidence="3 4">DSM 45130</strain>
    </source>
</reference>
<feature type="domain" description="Peptidoglycan recognition protein family" evidence="2">
    <location>
        <begin position="1"/>
        <end position="116"/>
    </location>
</feature>
<accession>A0A1X0D0I4</accession>
<dbReference type="PANTHER" id="PTHR11022:SF41">
    <property type="entry name" value="PEPTIDOGLYCAN-RECOGNITION PROTEIN LC-RELATED"/>
    <property type="match status" value="1"/>
</dbReference>
<evidence type="ECO:0000259" key="2">
    <source>
        <dbReference type="SMART" id="SM00701"/>
    </source>
</evidence>
<dbReference type="InterPro" id="IPR002502">
    <property type="entry name" value="Amidase_domain"/>
</dbReference>
<name>A0A1X0D0I4_9MYCO</name>
<dbReference type="Gene3D" id="3.40.80.10">
    <property type="entry name" value="Peptidoglycan recognition protein-like"/>
    <property type="match status" value="1"/>
</dbReference>